<dbReference type="RefSeq" id="XP_030757762.1">
    <property type="nucleotide sequence ID" value="XM_030901902.1"/>
</dbReference>
<gene>
    <name evidence="6" type="primary">LOC115885521</name>
    <name evidence="4" type="synonym">LOC115880641</name>
    <name evidence="5" type="synonym">LOC115883534</name>
    <name evidence="7" type="synonym">LOC115885599</name>
    <name evidence="8" type="synonym">LOC115887064</name>
</gene>
<proteinExistence type="predicted"/>
<evidence type="ECO:0000313" key="3">
    <source>
        <dbReference type="Proteomes" id="UP000504635"/>
    </source>
</evidence>
<evidence type="ECO:0000313" key="7">
    <source>
        <dbReference type="RefSeq" id="XP_030760421.1"/>
    </source>
</evidence>
<dbReference type="Proteomes" id="UP000504635">
    <property type="component" value="Unplaced"/>
</dbReference>
<dbReference type="Pfam" id="PF10545">
    <property type="entry name" value="MADF_DNA_bdg"/>
    <property type="match status" value="1"/>
</dbReference>
<protein>
    <submittedName>
        <fullName evidence="4">Uncharacterized protein LOC115880641</fullName>
    </submittedName>
    <submittedName>
        <fullName evidence="5">Uncharacterized protein LOC115883534</fullName>
    </submittedName>
    <submittedName>
        <fullName evidence="6">Uncharacterized protein LOC115885521</fullName>
    </submittedName>
    <submittedName>
        <fullName evidence="7">Uncharacterized protein LOC115885599</fullName>
    </submittedName>
    <submittedName>
        <fullName evidence="8">Uncharacterized protein LOC115887064</fullName>
    </submittedName>
</protein>
<dbReference type="RefSeq" id="XP_030753776.1">
    <property type="nucleotide sequence ID" value="XM_030897916.1"/>
</dbReference>
<organism evidence="3 6">
    <name type="scientific">Sitophilus oryzae</name>
    <name type="common">Rice weevil</name>
    <name type="synonym">Curculio oryzae</name>
    <dbReference type="NCBI Taxonomy" id="7048"/>
    <lineage>
        <taxon>Eukaryota</taxon>
        <taxon>Metazoa</taxon>
        <taxon>Ecdysozoa</taxon>
        <taxon>Arthropoda</taxon>
        <taxon>Hexapoda</taxon>
        <taxon>Insecta</taxon>
        <taxon>Pterygota</taxon>
        <taxon>Neoptera</taxon>
        <taxon>Endopterygota</taxon>
        <taxon>Coleoptera</taxon>
        <taxon>Polyphaga</taxon>
        <taxon>Cucujiformia</taxon>
        <taxon>Curculionidae</taxon>
        <taxon>Dryophthorinae</taxon>
        <taxon>Sitophilus</taxon>
    </lineage>
</organism>
<dbReference type="InterPro" id="IPR006578">
    <property type="entry name" value="MADF-dom"/>
</dbReference>
<keyword evidence="3" id="KW-1185">Reference proteome</keyword>
<dbReference type="AlphaFoldDB" id="A0A6J2YA29"/>
<evidence type="ECO:0000313" key="8">
    <source>
        <dbReference type="RefSeq" id="XP_030762244.1"/>
    </source>
</evidence>
<dbReference type="RefSeq" id="XP_030762244.1">
    <property type="nucleotide sequence ID" value="XM_030906384.1"/>
</dbReference>
<dbReference type="KEGG" id="soy:115883534"/>
<dbReference type="GeneID" id="115885521"/>
<evidence type="ECO:0000259" key="2">
    <source>
        <dbReference type="PROSITE" id="PS51029"/>
    </source>
</evidence>
<dbReference type="KEGG" id="soy:115885599"/>
<evidence type="ECO:0000313" key="5">
    <source>
        <dbReference type="RefSeq" id="XP_030757762.1"/>
    </source>
</evidence>
<feature type="region of interest" description="Disordered" evidence="1">
    <location>
        <begin position="135"/>
        <end position="174"/>
    </location>
</feature>
<dbReference type="KEGG" id="soy:115885521"/>
<feature type="compositionally biased region" description="Acidic residues" evidence="1">
    <location>
        <begin position="135"/>
        <end position="144"/>
    </location>
</feature>
<dbReference type="OrthoDB" id="8190343at2759"/>
<dbReference type="RefSeq" id="XP_030760332.1">
    <property type="nucleotide sequence ID" value="XM_030904472.1"/>
</dbReference>
<reference evidence="4 5" key="1">
    <citation type="submission" date="2025-04" db="UniProtKB">
        <authorList>
            <consortium name="RefSeq"/>
        </authorList>
    </citation>
    <scope>IDENTIFICATION</scope>
    <source>
        <tissue evidence="4 5">Gonads</tissue>
    </source>
</reference>
<name>A0A6J2YA29_SITOR</name>
<dbReference type="RefSeq" id="XP_030760421.1">
    <property type="nucleotide sequence ID" value="XM_030904561.1"/>
</dbReference>
<evidence type="ECO:0000256" key="1">
    <source>
        <dbReference type="SAM" id="MobiDB-lite"/>
    </source>
</evidence>
<evidence type="ECO:0000313" key="6">
    <source>
        <dbReference type="RefSeq" id="XP_030760332.1"/>
    </source>
</evidence>
<dbReference type="SMART" id="SM00595">
    <property type="entry name" value="MADF"/>
    <property type="match status" value="1"/>
</dbReference>
<dbReference type="PANTHER" id="PTHR21505:SF12">
    <property type="entry name" value="MADF DOMAIN-CONTAINING PROTEIN-RELATED"/>
    <property type="match status" value="1"/>
</dbReference>
<dbReference type="PROSITE" id="PS51029">
    <property type="entry name" value="MADF"/>
    <property type="match status" value="1"/>
</dbReference>
<accession>A0A6J2YA29</accession>
<dbReference type="KEGG" id="soy:115880641"/>
<dbReference type="KEGG" id="soy:115887064"/>
<sequence length="330" mass="36836">MSSKSVKWTSDQIIEFLEVYENYPVLWNSGLSEYKNKNLRDAGFKGLVDKLKTNFPDITLDVVRAKIKVIKTIVSQECIKIAKSKKSGSAADELYEPKLSWFHAAKFLMGCSSSRPSTSTLDKEIQILPTLTDASETDDIEDVDSPSSPIVQPQPKKTKSQTPGMQPPRSKKQKISEIHAVEHIVDKLHAISQNVKPAGKNGSVRHTSDELSHFGEYVSAQLGQLNPIDSLNAQKAIQDILIAARIKSLNRNMQIHRYSSLSPTIATSVSGSDRTDVEDIHYQDNSNDLLSPALQTSFLLETDKEQNDSDNFLVFQEIVVDKNNCNYEII</sequence>
<evidence type="ECO:0000313" key="4">
    <source>
        <dbReference type="RefSeq" id="XP_030753776.1"/>
    </source>
</evidence>
<dbReference type="PANTHER" id="PTHR21505">
    <property type="entry name" value="MADF DOMAIN-CONTAINING PROTEIN-RELATED"/>
    <property type="match status" value="1"/>
</dbReference>
<feature type="domain" description="MADF" evidence="2">
    <location>
        <begin position="15"/>
        <end position="113"/>
    </location>
</feature>